<dbReference type="EMBL" id="CP002355">
    <property type="protein sequence ID" value="ADR34368.1"/>
    <property type="molecule type" value="Genomic_DNA"/>
</dbReference>
<dbReference type="Pfam" id="PF12705">
    <property type="entry name" value="PDDEXK_1"/>
    <property type="match status" value="1"/>
</dbReference>
<dbReference type="OrthoDB" id="5368447at2"/>
<proteinExistence type="predicted"/>
<gene>
    <name evidence="2" type="ordered locus">Sulku_1707</name>
</gene>
<dbReference type="HOGENOM" id="CLU_345779_0_0_7"/>
<protein>
    <recommendedName>
        <fullName evidence="1">PD-(D/E)XK endonuclease-like domain-containing protein</fullName>
    </recommendedName>
</protein>
<sequence length="817" mass="93762">MKFNQTLFIARSTESVDIYLSNHTGAIKAITLGALLSSEFFSSSVAMDAMIGKMLLQRVVESLKLDHFDYLSTAESAIGELYAHILACKRNKISLESFDYPPQKLFELSIILDAYKTLKQSMGLKDNADVLIEAIEALKDTDYFNTYSKVVIDTFEENGVRFYGNTLEKEALDIIRALPHAQSVETDHHSVNPIATYTPQQSRFDEAIFAIKAVRASMMKDVKDTDIAIVTGNLGSYRRVLESYAPQYGMKLRFSSGTPMLQCPLFQTYLLYKNFEEFNEFYAQKVQEDLTSGILTYEGIEEVKQQFLQIKKLHLRATKLRENTQKLFDTKIDFKEMILSLAEETYIPPLKEDYGIWVAEPNQMTQHVFKHIIFIGTDLSVFPPKSKGNFLSTPDQREHYLGVDNSYLLSQYYFDQLRRNCESLHISTALQEGKKKLFISPIITDLPVIRLEGYEMESENEYLLHHRRFHQDERFEEYVSSMHANETGHYDGLLSEHRFESGVLSASSLNEYAKCPLRYLLTYQYGAEPLMIERDDDALEASDIGTIFHSIAEVFSKEVKAGSIDLGDEATIPIKERLQAIATDVHQSYIQKHIVDEGKTPNIFHEIVLDDLLKGLFEEHHERGLLIRFLDYVYTNGKLEHFEKSEQRFLLDDDFMITADKDKAIVKGFIDRIDLDKENKILTVIDYKTGKYSKDKENRLIEEMGSFKQFQLPLYLLYASQAYADHTIDSYLLAMRDGKGTKGYAHMSTDEANGLLFNEAYAQGLKLRIREIKAGIEEGDFRMSPSDTNCEYCPHERICHKDILPHKGIIDDGGDNE</sequence>
<dbReference type="Proteomes" id="UP000008721">
    <property type="component" value="Chromosome"/>
</dbReference>
<reference evidence="2 3" key="1">
    <citation type="journal article" date="2012" name="Stand. Genomic Sci.">
        <title>Complete genome sequence of the sulfur compounds oxidizing chemolithoautotroph Sulfuricurvum kujiense type strain (YK-1(T)).</title>
        <authorList>
            <person name="Han C."/>
            <person name="Kotsyurbenko O."/>
            <person name="Chertkov O."/>
            <person name="Held B."/>
            <person name="Lapidus A."/>
            <person name="Nolan M."/>
            <person name="Lucas S."/>
            <person name="Hammon N."/>
            <person name="Deshpande S."/>
            <person name="Cheng J.F."/>
            <person name="Tapia R."/>
            <person name="Goodwin L.A."/>
            <person name="Pitluck S."/>
            <person name="Liolios K."/>
            <person name="Pagani I."/>
            <person name="Ivanova N."/>
            <person name="Mavromatis K."/>
            <person name="Mikhailova N."/>
            <person name="Pati A."/>
            <person name="Chen A."/>
            <person name="Palaniappan K."/>
            <person name="Land M."/>
            <person name="Hauser L."/>
            <person name="Chang Y.J."/>
            <person name="Jeffries C.D."/>
            <person name="Brambilla E.M."/>
            <person name="Rohde M."/>
            <person name="Spring S."/>
            <person name="Sikorski J."/>
            <person name="Goker M."/>
            <person name="Woyke T."/>
            <person name="Bristow J."/>
            <person name="Eisen J.A."/>
            <person name="Markowitz V."/>
            <person name="Hugenholtz P."/>
            <person name="Kyrpides N.C."/>
            <person name="Klenk H.P."/>
            <person name="Detter J.C."/>
        </authorList>
    </citation>
    <scope>NUCLEOTIDE SEQUENCE [LARGE SCALE GENOMIC DNA]</scope>
    <source>
        <strain evidence="3">ATCC BAA-921 / DSM 16994 / JCM 11577 / YK-1</strain>
    </source>
</reference>
<dbReference type="RefSeq" id="WP_013460565.1">
    <property type="nucleotide sequence ID" value="NC_014762.1"/>
</dbReference>
<evidence type="ECO:0000259" key="1">
    <source>
        <dbReference type="Pfam" id="PF12705"/>
    </source>
</evidence>
<dbReference type="KEGG" id="sku:Sulku_1707"/>
<dbReference type="InterPro" id="IPR038726">
    <property type="entry name" value="PDDEXK_AddAB-type"/>
</dbReference>
<evidence type="ECO:0000313" key="2">
    <source>
        <dbReference type="EMBL" id="ADR34368.1"/>
    </source>
</evidence>
<dbReference type="STRING" id="709032.Sulku_1707"/>
<dbReference type="Gene3D" id="3.90.320.10">
    <property type="match status" value="1"/>
</dbReference>
<feature type="domain" description="PD-(D/E)XK endonuclease-like" evidence="1">
    <location>
        <begin position="504"/>
        <end position="800"/>
    </location>
</feature>
<dbReference type="InterPro" id="IPR011604">
    <property type="entry name" value="PDDEXK-like_dom_sf"/>
</dbReference>
<dbReference type="eggNOG" id="COG2887">
    <property type="taxonomic scope" value="Bacteria"/>
</dbReference>
<organism evidence="2 3">
    <name type="scientific">Sulfuricurvum kujiense (strain ATCC BAA-921 / DSM 16994 / JCM 11577 / YK-1)</name>
    <dbReference type="NCBI Taxonomy" id="709032"/>
    <lineage>
        <taxon>Bacteria</taxon>
        <taxon>Pseudomonadati</taxon>
        <taxon>Campylobacterota</taxon>
        <taxon>Epsilonproteobacteria</taxon>
        <taxon>Campylobacterales</taxon>
        <taxon>Sulfurimonadaceae</taxon>
        <taxon>Sulfuricurvum</taxon>
    </lineage>
</organism>
<evidence type="ECO:0000313" key="3">
    <source>
        <dbReference type="Proteomes" id="UP000008721"/>
    </source>
</evidence>
<name>E4U0W6_SULKY</name>
<dbReference type="AlphaFoldDB" id="E4U0W6"/>
<dbReference type="SUPFAM" id="SSF52540">
    <property type="entry name" value="P-loop containing nucleoside triphosphate hydrolases"/>
    <property type="match status" value="1"/>
</dbReference>
<keyword evidence="3" id="KW-1185">Reference proteome</keyword>
<accession>E4U0W6</accession>
<dbReference type="eggNOG" id="COG0210">
    <property type="taxonomic scope" value="Bacteria"/>
</dbReference>
<dbReference type="InterPro" id="IPR027417">
    <property type="entry name" value="P-loop_NTPase"/>
</dbReference>